<protein>
    <recommendedName>
        <fullName evidence="4">Pantothenate kinase</fullName>
    </recommendedName>
</protein>
<dbReference type="Gene3D" id="6.10.10.60">
    <property type="match status" value="1"/>
</dbReference>
<feature type="compositionally biased region" description="Acidic residues" evidence="1">
    <location>
        <begin position="703"/>
        <end position="730"/>
    </location>
</feature>
<evidence type="ECO:0008006" key="4">
    <source>
        <dbReference type="Google" id="ProtNLM"/>
    </source>
</evidence>
<organism evidence="2 3">
    <name type="scientific">Diacronema lutheri</name>
    <name type="common">Unicellular marine alga</name>
    <name type="synonym">Monochrysis lutheri</name>
    <dbReference type="NCBI Taxonomy" id="2081491"/>
    <lineage>
        <taxon>Eukaryota</taxon>
        <taxon>Haptista</taxon>
        <taxon>Haptophyta</taxon>
        <taxon>Pavlovophyceae</taxon>
        <taxon>Pavlovales</taxon>
        <taxon>Pavlovaceae</taxon>
        <taxon>Diacronema</taxon>
    </lineage>
</organism>
<feature type="region of interest" description="Disordered" evidence="1">
    <location>
        <begin position="682"/>
        <end position="821"/>
    </location>
</feature>
<dbReference type="InterPro" id="IPR004567">
    <property type="entry name" value="Type_II_PanK"/>
</dbReference>
<gene>
    <name evidence="2" type="ORF">KFE25_012787</name>
</gene>
<dbReference type="OrthoDB" id="498611at2759"/>
<reference evidence="2" key="1">
    <citation type="submission" date="2021-05" db="EMBL/GenBank/DDBJ databases">
        <title>The genome of the haptophyte Pavlova lutheri (Diacronema luteri, Pavlovales) - a model for lipid biosynthesis in eukaryotic algae.</title>
        <authorList>
            <person name="Hulatt C.J."/>
            <person name="Posewitz M.C."/>
        </authorList>
    </citation>
    <scope>NUCLEOTIDE SEQUENCE</scope>
    <source>
        <strain evidence="2">NIVA-4/92</strain>
    </source>
</reference>
<evidence type="ECO:0000256" key="1">
    <source>
        <dbReference type="SAM" id="MobiDB-lite"/>
    </source>
</evidence>
<feature type="compositionally biased region" description="Gly residues" evidence="1">
    <location>
        <begin position="748"/>
        <end position="767"/>
    </location>
</feature>
<feature type="compositionally biased region" description="Low complexity" evidence="1">
    <location>
        <begin position="792"/>
        <end position="812"/>
    </location>
</feature>
<dbReference type="GO" id="GO:0015937">
    <property type="term" value="P:coenzyme A biosynthetic process"/>
    <property type="evidence" value="ECO:0007669"/>
    <property type="project" value="InterPro"/>
</dbReference>
<name>A0A8J5XES0_DIALT</name>
<dbReference type="PANTHER" id="PTHR12280">
    <property type="entry name" value="PANTOTHENATE KINASE"/>
    <property type="match status" value="1"/>
</dbReference>
<dbReference type="CDD" id="cd24122">
    <property type="entry name" value="ASKHA_NBD_PanK-II_Pank1-like"/>
    <property type="match status" value="1"/>
</dbReference>
<keyword evidence="3" id="KW-1185">Reference proteome</keyword>
<feature type="compositionally biased region" description="Pro residues" evidence="1">
    <location>
        <begin position="397"/>
        <end position="423"/>
    </location>
</feature>
<dbReference type="GO" id="GO:0004594">
    <property type="term" value="F:pantothenate kinase activity"/>
    <property type="evidence" value="ECO:0007669"/>
    <property type="project" value="TreeGrafter"/>
</dbReference>
<dbReference type="EMBL" id="JAGTXO010000040">
    <property type="protein sequence ID" value="KAG8459452.1"/>
    <property type="molecule type" value="Genomic_DNA"/>
</dbReference>
<evidence type="ECO:0000313" key="2">
    <source>
        <dbReference type="EMBL" id="KAG8459452.1"/>
    </source>
</evidence>
<dbReference type="GO" id="GO:0005524">
    <property type="term" value="F:ATP binding"/>
    <property type="evidence" value="ECO:0007669"/>
    <property type="project" value="InterPro"/>
</dbReference>
<feature type="compositionally biased region" description="Acidic residues" evidence="1">
    <location>
        <begin position="451"/>
        <end position="460"/>
    </location>
</feature>
<dbReference type="Gene3D" id="3.30.420.40">
    <property type="match status" value="1"/>
</dbReference>
<dbReference type="InterPro" id="IPR043129">
    <property type="entry name" value="ATPase_NBD"/>
</dbReference>
<dbReference type="Gene3D" id="3.30.420.510">
    <property type="match status" value="1"/>
</dbReference>
<feature type="compositionally biased region" description="Low complexity" evidence="1">
    <location>
        <begin position="424"/>
        <end position="450"/>
    </location>
</feature>
<comment type="caution">
    <text evidence="2">The sequence shown here is derived from an EMBL/GenBank/DDBJ whole genome shotgun (WGS) entry which is preliminary data.</text>
</comment>
<feature type="region of interest" description="Disordered" evidence="1">
    <location>
        <begin position="365"/>
        <end position="461"/>
    </location>
</feature>
<dbReference type="Pfam" id="PF03630">
    <property type="entry name" value="Fumble"/>
    <property type="match status" value="2"/>
</dbReference>
<evidence type="ECO:0000313" key="3">
    <source>
        <dbReference type="Proteomes" id="UP000751190"/>
    </source>
</evidence>
<proteinExistence type="predicted"/>
<dbReference type="GO" id="GO:0005634">
    <property type="term" value="C:nucleus"/>
    <property type="evidence" value="ECO:0007669"/>
    <property type="project" value="TreeGrafter"/>
</dbReference>
<dbReference type="PANTHER" id="PTHR12280:SF30">
    <property type="entry name" value="FUMBLE"/>
    <property type="match status" value="1"/>
</dbReference>
<dbReference type="GO" id="GO:0005829">
    <property type="term" value="C:cytosol"/>
    <property type="evidence" value="ECO:0007669"/>
    <property type="project" value="TreeGrafter"/>
</dbReference>
<dbReference type="Proteomes" id="UP000751190">
    <property type="component" value="Unassembled WGS sequence"/>
</dbReference>
<accession>A0A8J5XES0</accession>
<dbReference type="AlphaFoldDB" id="A0A8J5XES0"/>
<dbReference type="SUPFAM" id="SSF53067">
    <property type="entry name" value="Actin-like ATPase domain"/>
    <property type="match status" value="2"/>
</dbReference>
<sequence length="821" mass="82385">MSGRAVVVAAAAGIAVVAALLCELRRRRRRRAATAALSRARARFAPERPPTAVASLAPFGRQRAREGAGADEGDVGVLGRLWRACGPRALLGADARGARSASPLASPQFGRATHWPHEAHAASPPHQAALHRKSRARTLPGIGAMAERPSTTDLRRGGLTAEQAKVHASERAAAAAAASGHQPHDAGVASAGAQRARGAVGRAGGASGAPAGRAGGGGRYMRIYFGLDIGGSLAKIVHFEPRRKSKASLRRLASFIRASSTYETGVRDVHLQLGALQGTLHFIRFETRRMGNFLELVRAERLQAEATTIYATGGGAHKFAADFESQLGVTLEKLDELACCVKGVTWLLANVPDELFEYREQHRERWPPAQGGGAPREGDGQGAAGAAGGARRAAPGPAAPGPAAPGPAAPGPAAPGPAAPGPAAPGSAAPGPAAPGLAAPASADARAASSGDDDDDDDAADYASTAGEAMEAVAYQIPEGGTFPFILVNIGSGVSILRIRSEDDFERVSGTAVGGGTFLGLCRLLGCGDTFDEALENAAGGDDAKVNLLVEDIYGGGGYDAFGLPPKLIASMFGKVLRREDPYEGVGKADVCRALLVMISQVIAQVAYLSALNGGASRLVFSGTFLHSNQIALRTLAYYVSRWSGGSVPALFLKHEGYSGALGAFLFSARLDEAYGVGAGGLSSDDDDDVVDEAGAHGTGANGDDDDGGDGDGGGDDGGDDDGGDGDGGDGDGAAAGAPSRPPPAPAGAGGGGGIARSRAGGGGGRPSGETAPAGASARPSSEFGAGGGAGLAPPAAVRGRAASAQSTASSAGGTFDNEWR</sequence>
<feature type="compositionally biased region" description="Gly residues" evidence="1">
    <location>
        <begin position="370"/>
        <end position="388"/>
    </location>
</feature>